<evidence type="ECO:0000313" key="2">
    <source>
        <dbReference type="EMBL" id="MBB5361084.1"/>
    </source>
</evidence>
<accession>A0A7W8JQ64</accession>
<dbReference type="Proteomes" id="UP000552709">
    <property type="component" value="Unassembled WGS sequence"/>
</dbReference>
<sequence>MLLRRPPGYAFLESMAAQWLISGIPVTVKRSARRRTVALQVRPGAVTIYAPQRVPLPQLQSILQRRQAWVEHHLAQYAARPVAAQAHTDGAELPFLGETLTLRFDPARKTPLRVGNELYLPADDAERSLEVWTRAACLGPYTVLVEEYAGILGATDRLGKIRVSSTATRWGSCSSRGDIRLHWKLSRAPLETLRYVALHEAAHLLEMNHSPRYWGHVGRVMPEWQMQRRWLRDHGQTL</sequence>
<dbReference type="Gene3D" id="3.30.2010.10">
    <property type="entry name" value="Metalloproteases ('zincins'), catalytic domain"/>
    <property type="match status" value="1"/>
</dbReference>
<evidence type="ECO:0000259" key="1">
    <source>
        <dbReference type="Pfam" id="PF01863"/>
    </source>
</evidence>
<evidence type="ECO:0000313" key="3">
    <source>
        <dbReference type="Proteomes" id="UP000552709"/>
    </source>
</evidence>
<protein>
    <recommendedName>
        <fullName evidence="1">YgjP-like metallopeptidase domain-containing protein</fullName>
    </recommendedName>
</protein>
<organism evidence="2 3">
    <name type="scientific">Deinococcus humi</name>
    <dbReference type="NCBI Taxonomy" id="662880"/>
    <lineage>
        <taxon>Bacteria</taxon>
        <taxon>Thermotogati</taxon>
        <taxon>Deinococcota</taxon>
        <taxon>Deinococci</taxon>
        <taxon>Deinococcales</taxon>
        <taxon>Deinococcaceae</taxon>
        <taxon>Deinococcus</taxon>
    </lineage>
</organism>
<reference evidence="2 3" key="1">
    <citation type="submission" date="2020-08" db="EMBL/GenBank/DDBJ databases">
        <title>Genomic Encyclopedia of Type Strains, Phase IV (KMG-IV): sequencing the most valuable type-strain genomes for metagenomic binning, comparative biology and taxonomic classification.</title>
        <authorList>
            <person name="Goeker M."/>
        </authorList>
    </citation>
    <scope>NUCLEOTIDE SEQUENCE [LARGE SCALE GENOMIC DNA]</scope>
    <source>
        <strain evidence="2 3">DSM 27939</strain>
    </source>
</reference>
<dbReference type="PANTHER" id="PTHR30399:SF1">
    <property type="entry name" value="UTP PYROPHOSPHATASE"/>
    <property type="match status" value="1"/>
</dbReference>
<dbReference type="InterPro" id="IPR053136">
    <property type="entry name" value="UTP_pyrophosphatase-like"/>
</dbReference>
<dbReference type="CDD" id="cd07344">
    <property type="entry name" value="M48_yhfN_like"/>
    <property type="match status" value="1"/>
</dbReference>
<dbReference type="SUPFAM" id="SSF55486">
    <property type="entry name" value="Metalloproteases ('zincins'), catalytic domain"/>
    <property type="match status" value="1"/>
</dbReference>
<dbReference type="Pfam" id="PF01863">
    <property type="entry name" value="YgjP-like"/>
    <property type="match status" value="1"/>
</dbReference>
<comment type="caution">
    <text evidence="2">The sequence shown here is derived from an EMBL/GenBank/DDBJ whole genome shotgun (WGS) entry which is preliminary data.</text>
</comment>
<dbReference type="PANTHER" id="PTHR30399">
    <property type="entry name" value="UNCHARACTERIZED PROTEIN YGJP"/>
    <property type="match status" value="1"/>
</dbReference>
<dbReference type="InterPro" id="IPR002725">
    <property type="entry name" value="YgjP-like_metallopeptidase"/>
</dbReference>
<proteinExistence type="predicted"/>
<dbReference type="AlphaFoldDB" id="A0A7W8JQ64"/>
<gene>
    <name evidence="2" type="ORF">HNQ08_000155</name>
</gene>
<dbReference type="EMBL" id="JACHFL010000001">
    <property type="protein sequence ID" value="MBB5361084.1"/>
    <property type="molecule type" value="Genomic_DNA"/>
</dbReference>
<name>A0A7W8JQ64_9DEIO</name>
<feature type="domain" description="YgjP-like metallopeptidase" evidence="1">
    <location>
        <begin position="35"/>
        <end position="234"/>
    </location>
</feature>
<keyword evidence="3" id="KW-1185">Reference proteome</keyword>
<dbReference type="RefSeq" id="WP_229789534.1">
    <property type="nucleotide sequence ID" value="NZ_JACHFL010000001.1"/>
</dbReference>